<evidence type="ECO:0008006" key="3">
    <source>
        <dbReference type="Google" id="ProtNLM"/>
    </source>
</evidence>
<dbReference type="CDD" id="cd09272">
    <property type="entry name" value="RNase_HI_RT_Ty1"/>
    <property type="match status" value="1"/>
</dbReference>
<dbReference type="EMBL" id="CAKLBY020000259">
    <property type="protein sequence ID" value="CAK7940685.1"/>
    <property type="molecule type" value="Genomic_DNA"/>
</dbReference>
<name>A0AAV1V1P5_9STRA</name>
<dbReference type="AlphaFoldDB" id="A0AAV1V1P5"/>
<organism evidence="1 2">
    <name type="scientific">Peronospora matthiolae</name>
    <dbReference type="NCBI Taxonomy" id="2874970"/>
    <lineage>
        <taxon>Eukaryota</taxon>
        <taxon>Sar</taxon>
        <taxon>Stramenopiles</taxon>
        <taxon>Oomycota</taxon>
        <taxon>Peronosporomycetes</taxon>
        <taxon>Peronosporales</taxon>
        <taxon>Peronosporaceae</taxon>
        <taxon>Peronospora</taxon>
    </lineage>
</organism>
<proteinExistence type="predicted"/>
<protein>
    <recommendedName>
        <fullName evidence="3">Polyprotein</fullName>
    </recommendedName>
</protein>
<accession>A0AAV1V1P5</accession>
<reference evidence="1" key="1">
    <citation type="submission" date="2024-01" db="EMBL/GenBank/DDBJ databases">
        <authorList>
            <person name="Webb A."/>
        </authorList>
    </citation>
    <scope>NUCLEOTIDE SEQUENCE</scope>
    <source>
        <strain evidence="1">Pm1</strain>
    </source>
</reference>
<gene>
    <name evidence="1" type="ORF">PM001_LOCUS25835</name>
</gene>
<dbReference type="Proteomes" id="UP001162060">
    <property type="component" value="Unassembled WGS sequence"/>
</dbReference>
<comment type="caution">
    <text evidence="1">The sequence shown here is derived from an EMBL/GenBank/DDBJ whole genome shotgun (WGS) entry which is preliminary data.</text>
</comment>
<evidence type="ECO:0000313" key="1">
    <source>
        <dbReference type="EMBL" id="CAK7940685.1"/>
    </source>
</evidence>
<evidence type="ECO:0000313" key="2">
    <source>
        <dbReference type="Proteomes" id="UP001162060"/>
    </source>
</evidence>
<sequence>MGGASIGNEVPLTSYTDANYAADKATRKSISAAVGTKELMGVKNLLQEMNVSVELPMQMMVDNQAAIIKPIDNEATSSAQKHVDVEMEFVGDTSSKGIVKPEC</sequence>